<accession>A0A4Y7QAI1</accession>
<evidence type="ECO:0000313" key="2">
    <source>
        <dbReference type="EMBL" id="TDL24092.1"/>
    </source>
</evidence>
<dbReference type="EMBL" id="ML170168">
    <property type="protein sequence ID" value="TDL24092.1"/>
    <property type="molecule type" value="Genomic_DNA"/>
</dbReference>
<feature type="compositionally biased region" description="Low complexity" evidence="1">
    <location>
        <begin position="669"/>
        <end position="682"/>
    </location>
</feature>
<dbReference type="VEuPathDB" id="FungiDB:BD410DRAFT_786787"/>
<feature type="compositionally biased region" description="Low complexity" evidence="1">
    <location>
        <begin position="36"/>
        <end position="46"/>
    </location>
</feature>
<keyword evidence="3" id="KW-1185">Reference proteome</keyword>
<reference evidence="2 3" key="1">
    <citation type="submission" date="2018-06" db="EMBL/GenBank/DDBJ databases">
        <title>A transcriptomic atlas of mushroom development highlights an independent origin of complex multicellularity.</title>
        <authorList>
            <consortium name="DOE Joint Genome Institute"/>
            <person name="Krizsan K."/>
            <person name="Almasi E."/>
            <person name="Merenyi Z."/>
            <person name="Sahu N."/>
            <person name="Viragh M."/>
            <person name="Koszo T."/>
            <person name="Mondo S."/>
            <person name="Kiss B."/>
            <person name="Balint B."/>
            <person name="Kues U."/>
            <person name="Barry K."/>
            <person name="Hegedus J.C."/>
            <person name="Henrissat B."/>
            <person name="Johnson J."/>
            <person name="Lipzen A."/>
            <person name="Ohm R."/>
            <person name="Nagy I."/>
            <person name="Pangilinan J."/>
            <person name="Yan J."/>
            <person name="Xiong Y."/>
            <person name="Grigoriev I.V."/>
            <person name="Hibbett D.S."/>
            <person name="Nagy L.G."/>
        </authorList>
    </citation>
    <scope>NUCLEOTIDE SEQUENCE [LARGE SCALE GENOMIC DNA]</scope>
    <source>
        <strain evidence="2 3">SZMC22713</strain>
    </source>
</reference>
<feature type="region of interest" description="Disordered" evidence="1">
    <location>
        <begin position="350"/>
        <end position="390"/>
    </location>
</feature>
<protein>
    <submittedName>
        <fullName evidence="2">Uncharacterized protein</fullName>
    </submittedName>
</protein>
<evidence type="ECO:0000256" key="1">
    <source>
        <dbReference type="SAM" id="MobiDB-lite"/>
    </source>
</evidence>
<sequence length="731" mass="78674">MDGIHELEDHLSTSRTRLQTHRPRTVYSAKKKRTRSSSAAHPSSSPMKDPPAQGDITLREMSRRMTKRARSKKTQPARPADLTAKEKATGLADNGGGIDEEEDARPNKKMKKALANDHCVILPASLTHPSFLANDSNCNANSTQDSHQDMDVSTPHAHTPKSSRSNQLTIQRSIPSAPAQTDRIQPTTRRFPTRTASRKLKENTNHHGSGLASPFHSRPSSNAITTSSPVRKSKSAHKTPVISRAQFGRTRSALAARNPSLNNTNSVLRASAGVFNRRPSASTILQSSSKSQRNADLDWLVPAQTTPRVPSRGQRHESVNGVGDDDAHMSNFFDFDLASEGAGTPFLRPPLPQATSTPLPRANNGRGVPGSRLSAYMDSEPTPRPSKGGELAEVQDDEIMRDETPRANLSQNSLIPTDSLLLSDSLFSSIHSPSPRRIPASLVPHLPQTSTANQGFSSPIVRRQRRNIHLSGDSIFSSPLDFSATVTVRHPLSPRGVGLGIRGPTGPTFPGIPKEATIKSTPDTEIQSDMPGGEASATVQEQAQIPSPCLTPVPAARTSPVAISPNPSVPAPPSLPLEPTTPSSDGDELPDLFCVLGLDEDENWNVSDSGISVAGSHHDLSPSITSPQRPSATQSKSRRKASSNKVLPKGGITGIDVNSDIKAKKRSISRASASTRRSTTSKNRSLLPTVRMKIDDEPILPESDGDDELLLTSRGWDWDPKKGAYTDGVIH</sequence>
<feature type="compositionally biased region" description="Polar residues" evidence="1">
    <location>
        <begin position="218"/>
        <end position="230"/>
    </location>
</feature>
<proteinExistence type="predicted"/>
<name>A0A4Y7QAI1_9AGAM</name>
<feature type="region of interest" description="Disordered" evidence="1">
    <location>
        <begin position="137"/>
        <end position="247"/>
    </location>
</feature>
<organism evidence="2 3">
    <name type="scientific">Rickenella mellea</name>
    <dbReference type="NCBI Taxonomy" id="50990"/>
    <lineage>
        <taxon>Eukaryota</taxon>
        <taxon>Fungi</taxon>
        <taxon>Dikarya</taxon>
        <taxon>Basidiomycota</taxon>
        <taxon>Agaricomycotina</taxon>
        <taxon>Agaricomycetes</taxon>
        <taxon>Hymenochaetales</taxon>
        <taxon>Rickenellaceae</taxon>
        <taxon>Rickenella</taxon>
    </lineage>
</organism>
<evidence type="ECO:0000313" key="3">
    <source>
        <dbReference type="Proteomes" id="UP000294933"/>
    </source>
</evidence>
<dbReference type="OrthoDB" id="3055857at2759"/>
<feature type="compositionally biased region" description="Basic residues" evidence="1">
    <location>
        <begin position="64"/>
        <end position="75"/>
    </location>
</feature>
<feature type="region of interest" description="Disordered" evidence="1">
    <location>
        <begin position="607"/>
        <end position="684"/>
    </location>
</feature>
<feature type="region of interest" description="Disordered" evidence="1">
    <location>
        <begin position="1"/>
        <end position="106"/>
    </location>
</feature>
<dbReference type="AlphaFoldDB" id="A0A4Y7QAI1"/>
<feature type="compositionally biased region" description="Polar residues" evidence="1">
    <location>
        <begin position="622"/>
        <end position="635"/>
    </location>
</feature>
<feature type="compositionally biased region" description="Basic and acidic residues" evidence="1">
    <location>
        <begin position="1"/>
        <end position="12"/>
    </location>
</feature>
<feature type="compositionally biased region" description="Basic residues" evidence="1">
    <location>
        <begin position="18"/>
        <end position="35"/>
    </location>
</feature>
<feature type="compositionally biased region" description="Polar residues" evidence="1">
    <location>
        <begin position="518"/>
        <end position="527"/>
    </location>
</feature>
<feature type="compositionally biased region" description="Polar residues" evidence="1">
    <location>
        <begin position="160"/>
        <end position="190"/>
    </location>
</feature>
<dbReference type="Proteomes" id="UP000294933">
    <property type="component" value="Unassembled WGS sequence"/>
</dbReference>
<feature type="region of interest" description="Disordered" evidence="1">
    <location>
        <begin position="497"/>
        <end position="591"/>
    </location>
</feature>
<gene>
    <name evidence="2" type="ORF">BD410DRAFT_786787</name>
</gene>
<feature type="compositionally biased region" description="Pro residues" evidence="1">
    <location>
        <begin position="567"/>
        <end position="576"/>
    </location>
</feature>